<evidence type="ECO:0000256" key="3">
    <source>
        <dbReference type="ARBA" id="ARBA00022723"/>
    </source>
</evidence>
<dbReference type="Gene3D" id="3.30.70.20">
    <property type="match status" value="2"/>
</dbReference>
<dbReference type="SUPFAM" id="SSF54862">
    <property type="entry name" value="4Fe-4S ferredoxins"/>
    <property type="match status" value="1"/>
</dbReference>
<dbReference type="STRING" id="341036.SAMN05660649_02311"/>
<dbReference type="GO" id="GO:0046872">
    <property type="term" value="F:metal ion binding"/>
    <property type="evidence" value="ECO:0007669"/>
    <property type="project" value="UniProtKB-KW"/>
</dbReference>
<evidence type="ECO:0000256" key="7">
    <source>
        <dbReference type="ARBA" id="ARBA00023014"/>
    </source>
</evidence>
<dbReference type="InterPro" id="IPR017896">
    <property type="entry name" value="4Fe4S_Fe-S-bd"/>
</dbReference>
<name>A0A1I2TQ13_9FIRM</name>
<evidence type="ECO:0000256" key="4">
    <source>
        <dbReference type="ARBA" id="ARBA00022737"/>
    </source>
</evidence>
<proteinExistence type="predicted"/>
<dbReference type="AlphaFoldDB" id="A0A1I2TQ13"/>
<keyword evidence="2" id="KW-0004">4Fe-4S</keyword>
<keyword evidence="10" id="KW-1185">Reference proteome</keyword>
<evidence type="ECO:0000256" key="2">
    <source>
        <dbReference type="ARBA" id="ARBA00022485"/>
    </source>
</evidence>
<sequence length="62" mass="6435">MFMVQIDADKCEGCGECTASCPADILEMDGDKASVAGDPNDCLGCETCVSVCPNEAITLTEN</sequence>
<evidence type="ECO:0000259" key="8">
    <source>
        <dbReference type="PROSITE" id="PS51379"/>
    </source>
</evidence>
<keyword evidence="7" id="KW-0411">Iron-sulfur</keyword>
<dbReference type="PROSITE" id="PS00198">
    <property type="entry name" value="4FE4S_FER_1"/>
    <property type="match status" value="1"/>
</dbReference>
<reference evidence="10" key="1">
    <citation type="submission" date="2016-10" db="EMBL/GenBank/DDBJ databases">
        <authorList>
            <person name="Varghese N."/>
            <person name="Submissions S."/>
        </authorList>
    </citation>
    <scope>NUCLEOTIDE SEQUENCE [LARGE SCALE GENOMIC DNA]</scope>
    <source>
        <strain evidence="10">DSM 17038</strain>
    </source>
</reference>
<keyword evidence="5" id="KW-0249">Electron transport</keyword>
<evidence type="ECO:0000256" key="5">
    <source>
        <dbReference type="ARBA" id="ARBA00022982"/>
    </source>
</evidence>
<dbReference type="Pfam" id="PF13237">
    <property type="entry name" value="Fer4_10"/>
    <property type="match status" value="1"/>
</dbReference>
<gene>
    <name evidence="9" type="ORF">SAMN05660649_02311</name>
</gene>
<feature type="domain" description="4Fe-4S ferredoxin-type" evidence="8">
    <location>
        <begin position="33"/>
        <end position="62"/>
    </location>
</feature>
<organism evidence="9 10">
    <name type="scientific">Desulfotruncus arcticus DSM 17038</name>
    <dbReference type="NCBI Taxonomy" id="1121424"/>
    <lineage>
        <taxon>Bacteria</taxon>
        <taxon>Bacillati</taxon>
        <taxon>Bacillota</taxon>
        <taxon>Clostridia</taxon>
        <taxon>Eubacteriales</taxon>
        <taxon>Desulfallaceae</taxon>
        <taxon>Desulfotruncus</taxon>
    </lineage>
</organism>
<dbReference type="PANTHER" id="PTHR43687">
    <property type="entry name" value="ADENYLYLSULFATE REDUCTASE, BETA SUBUNIT"/>
    <property type="match status" value="1"/>
</dbReference>
<evidence type="ECO:0000313" key="10">
    <source>
        <dbReference type="Proteomes" id="UP000199337"/>
    </source>
</evidence>
<dbReference type="GO" id="GO:0051539">
    <property type="term" value="F:4 iron, 4 sulfur cluster binding"/>
    <property type="evidence" value="ECO:0007669"/>
    <property type="project" value="UniProtKB-KW"/>
</dbReference>
<dbReference type="InterPro" id="IPR017900">
    <property type="entry name" value="4Fe4S_Fe_S_CS"/>
</dbReference>
<keyword evidence="4" id="KW-0677">Repeat</keyword>
<evidence type="ECO:0000256" key="1">
    <source>
        <dbReference type="ARBA" id="ARBA00022448"/>
    </source>
</evidence>
<evidence type="ECO:0000313" key="9">
    <source>
        <dbReference type="EMBL" id="SFG65467.1"/>
    </source>
</evidence>
<dbReference type="EMBL" id="FOOX01000007">
    <property type="protein sequence ID" value="SFG65467.1"/>
    <property type="molecule type" value="Genomic_DNA"/>
</dbReference>
<keyword evidence="6" id="KW-0408">Iron</keyword>
<dbReference type="PANTHER" id="PTHR43687:SF6">
    <property type="entry name" value="L-ASPARTATE SEMIALDEHYDE SULFURTRANSFERASE IRON-SULFUR SUBUNIT"/>
    <property type="match status" value="1"/>
</dbReference>
<feature type="domain" description="4Fe-4S ferredoxin-type" evidence="8">
    <location>
        <begin position="2"/>
        <end position="31"/>
    </location>
</feature>
<dbReference type="Proteomes" id="UP000199337">
    <property type="component" value="Unassembled WGS sequence"/>
</dbReference>
<dbReference type="PROSITE" id="PS51379">
    <property type="entry name" value="4FE4S_FER_2"/>
    <property type="match status" value="2"/>
</dbReference>
<dbReference type="RefSeq" id="WP_092471514.1">
    <property type="nucleotide sequence ID" value="NZ_FOOX01000007.1"/>
</dbReference>
<accession>A0A1I2TQ13</accession>
<protein>
    <submittedName>
        <fullName evidence="9">4Fe-4S dicluster domain-containing protein</fullName>
    </submittedName>
</protein>
<dbReference type="OrthoDB" id="9807879at2"/>
<evidence type="ECO:0000256" key="6">
    <source>
        <dbReference type="ARBA" id="ARBA00023004"/>
    </source>
</evidence>
<keyword evidence="1" id="KW-0813">Transport</keyword>
<keyword evidence="3" id="KW-0479">Metal-binding</keyword>
<dbReference type="InterPro" id="IPR050572">
    <property type="entry name" value="Fe-S_Ferredoxin"/>
</dbReference>